<dbReference type="EMBL" id="FOXW01000003">
    <property type="protein sequence ID" value="SFQ20342.1"/>
    <property type="molecule type" value="Genomic_DNA"/>
</dbReference>
<sequence length="254" mass="29225">MDIGKRLKQKRQEANLTQKELADLLFVSRQTISSWEVGRTYPDLETLVKISELFATPLDDLLKEDSQVIKDISEKVKKSERRKITSIILAVLLLIVTSTSIIYGIKQYQHSQLNAHINQEGLKPNDLLNSTWEMNYTPLDELQQSILSFDEKSLVLWNNRNYMANITLDMEDEEISEIHGRWLEMGLVEGIATYEDVTIEVKGDTYIVSAYGYSQEFKKLSDTIIQDSNGIEYFKVSSNNTHDDLYSLAELMTE</sequence>
<dbReference type="GO" id="GO:0003677">
    <property type="term" value="F:DNA binding"/>
    <property type="evidence" value="ECO:0007669"/>
    <property type="project" value="UniProtKB-KW"/>
</dbReference>
<name>A0A1I5WKG9_9LACT</name>
<organism evidence="4 5">
    <name type="scientific">Desemzia incerta</name>
    <dbReference type="NCBI Taxonomy" id="82801"/>
    <lineage>
        <taxon>Bacteria</taxon>
        <taxon>Bacillati</taxon>
        <taxon>Bacillota</taxon>
        <taxon>Bacilli</taxon>
        <taxon>Lactobacillales</taxon>
        <taxon>Carnobacteriaceae</taxon>
        <taxon>Desemzia</taxon>
    </lineage>
</organism>
<feature type="domain" description="HTH cro/C1-type" evidence="3">
    <location>
        <begin position="7"/>
        <end position="61"/>
    </location>
</feature>
<dbReference type="CDD" id="cd00093">
    <property type="entry name" value="HTH_XRE"/>
    <property type="match status" value="1"/>
</dbReference>
<evidence type="ECO:0000313" key="4">
    <source>
        <dbReference type="EMBL" id="SFQ20342.1"/>
    </source>
</evidence>
<keyword evidence="2" id="KW-0812">Transmembrane</keyword>
<dbReference type="PROSITE" id="PS50943">
    <property type="entry name" value="HTH_CROC1"/>
    <property type="match status" value="1"/>
</dbReference>
<dbReference type="RefSeq" id="WP_177192497.1">
    <property type="nucleotide sequence ID" value="NZ_FOXW01000003.1"/>
</dbReference>
<dbReference type="PANTHER" id="PTHR46558">
    <property type="entry name" value="TRACRIPTIONAL REGULATORY PROTEIN-RELATED-RELATED"/>
    <property type="match status" value="1"/>
</dbReference>
<dbReference type="SMART" id="SM00530">
    <property type="entry name" value="HTH_XRE"/>
    <property type="match status" value="1"/>
</dbReference>
<keyword evidence="1 4" id="KW-0238">DNA-binding</keyword>
<evidence type="ECO:0000259" key="3">
    <source>
        <dbReference type="PROSITE" id="PS50943"/>
    </source>
</evidence>
<dbReference type="InterPro" id="IPR001387">
    <property type="entry name" value="Cro/C1-type_HTH"/>
</dbReference>
<proteinExistence type="predicted"/>
<keyword evidence="2" id="KW-0472">Membrane</keyword>
<evidence type="ECO:0000313" key="5">
    <source>
        <dbReference type="Proteomes" id="UP000199136"/>
    </source>
</evidence>
<dbReference type="Pfam" id="PF01381">
    <property type="entry name" value="HTH_3"/>
    <property type="match status" value="1"/>
</dbReference>
<evidence type="ECO:0000256" key="2">
    <source>
        <dbReference type="SAM" id="Phobius"/>
    </source>
</evidence>
<keyword evidence="2" id="KW-1133">Transmembrane helix</keyword>
<keyword evidence="5" id="KW-1185">Reference proteome</keyword>
<dbReference type="SUPFAM" id="SSF47413">
    <property type="entry name" value="lambda repressor-like DNA-binding domains"/>
    <property type="match status" value="1"/>
</dbReference>
<dbReference type="Gene3D" id="1.10.260.40">
    <property type="entry name" value="lambda repressor-like DNA-binding domains"/>
    <property type="match status" value="1"/>
</dbReference>
<accession>A0A1I5WKG9</accession>
<reference evidence="4 5" key="1">
    <citation type="submission" date="2016-10" db="EMBL/GenBank/DDBJ databases">
        <authorList>
            <person name="de Groot N.N."/>
        </authorList>
    </citation>
    <scope>NUCLEOTIDE SEQUENCE [LARGE SCALE GENOMIC DNA]</scope>
    <source>
        <strain evidence="4 5">DSM 20581</strain>
    </source>
</reference>
<protein>
    <submittedName>
        <fullName evidence="4">DNA-binding transcriptional regulator, XRE-family HTH domain</fullName>
    </submittedName>
</protein>
<evidence type="ECO:0000256" key="1">
    <source>
        <dbReference type="ARBA" id="ARBA00023125"/>
    </source>
</evidence>
<dbReference type="PANTHER" id="PTHR46558:SF15">
    <property type="entry name" value="HELIX-TURN-HELIX DOMAIN PROTEIN"/>
    <property type="match status" value="1"/>
</dbReference>
<feature type="transmembrane region" description="Helical" evidence="2">
    <location>
        <begin position="84"/>
        <end position="105"/>
    </location>
</feature>
<dbReference type="Proteomes" id="UP000199136">
    <property type="component" value="Unassembled WGS sequence"/>
</dbReference>
<dbReference type="AlphaFoldDB" id="A0A1I5WKG9"/>
<gene>
    <name evidence="4" type="ORF">SAMN04488506_0943</name>
</gene>
<dbReference type="STRING" id="82801.SAMN04488506_0943"/>
<dbReference type="InterPro" id="IPR010982">
    <property type="entry name" value="Lambda_DNA-bd_dom_sf"/>
</dbReference>